<reference evidence="1" key="1">
    <citation type="submission" date="2020-08" db="EMBL/GenBank/DDBJ databases">
        <title>Multicomponent nature underlies the extraordinary mechanical properties of spider dragline silk.</title>
        <authorList>
            <person name="Kono N."/>
            <person name="Nakamura H."/>
            <person name="Mori M."/>
            <person name="Yoshida Y."/>
            <person name="Ohtoshi R."/>
            <person name="Malay A.D."/>
            <person name="Moran D.A.P."/>
            <person name="Tomita M."/>
            <person name="Numata K."/>
            <person name="Arakawa K."/>
        </authorList>
    </citation>
    <scope>NUCLEOTIDE SEQUENCE</scope>
</reference>
<dbReference type="OrthoDB" id="6449302at2759"/>
<evidence type="ECO:0000313" key="1">
    <source>
        <dbReference type="EMBL" id="GFS49065.1"/>
    </source>
</evidence>
<evidence type="ECO:0000313" key="3">
    <source>
        <dbReference type="Proteomes" id="UP000887013"/>
    </source>
</evidence>
<comment type="caution">
    <text evidence="1">The sequence shown here is derived from an EMBL/GenBank/DDBJ whole genome shotgun (WGS) entry which is preliminary data.</text>
</comment>
<protein>
    <submittedName>
        <fullName evidence="1">Uncharacterized protein</fullName>
    </submittedName>
</protein>
<dbReference type="EMBL" id="BMAW01040869">
    <property type="protein sequence ID" value="GFU61324.1"/>
    <property type="molecule type" value="Genomic_DNA"/>
</dbReference>
<dbReference type="Proteomes" id="UP000887013">
    <property type="component" value="Unassembled WGS sequence"/>
</dbReference>
<proteinExistence type="predicted"/>
<organism evidence="1 3">
    <name type="scientific">Nephila pilipes</name>
    <name type="common">Giant wood spider</name>
    <name type="synonym">Nephila maculata</name>
    <dbReference type="NCBI Taxonomy" id="299642"/>
    <lineage>
        <taxon>Eukaryota</taxon>
        <taxon>Metazoa</taxon>
        <taxon>Ecdysozoa</taxon>
        <taxon>Arthropoda</taxon>
        <taxon>Chelicerata</taxon>
        <taxon>Arachnida</taxon>
        <taxon>Araneae</taxon>
        <taxon>Araneomorphae</taxon>
        <taxon>Entelegynae</taxon>
        <taxon>Araneoidea</taxon>
        <taxon>Nephilidae</taxon>
        <taxon>Nephila</taxon>
    </lineage>
</organism>
<gene>
    <name evidence="1" type="ORF">NPIL_12771</name>
    <name evidence="2" type="ORF">NPIL_167461</name>
</gene>
<sequence length="119" mass="12897">MFFHNSPVRLGIQAIMGDMRSGRIVPEKTLGREGVKCDLEGKEGGGGISLLECHWGELEQFALNGFEFGIREGPAAIYHVQPTTLLSSACNVLLMLLSGSKGVAGPHFFFWECQAIAKS</sequence>
<dbReference type="AlphaFoldDB" id="A0A8X6MG92"/>
<name>A0A8X6MG92_NEPPI</name>
<evidence type="ECO:0000313" key="2">
    <source>
        <dbReference type="EMBL" id="GFU61324.1"/>
    </source>
</evidence>
<keyword evidence="3" id="KW-1185">Reference proteome</keyword>
<accession>A0A8X6MG92</accession>
<dbReference type="EMBL" id="BMAW01045321">
    <property type="protein sequence ID" value="GFS49065.1"/>
    <property type="molecule type" value="Genomic_DNA"/>
</dbReference>